<comment type="caution">
    <text evidence="1">The sequence shown here is derived from an EMBL/GenBank/DDBJ whole genome shotgun (WGS) entry which is preliminary data.</text>
</comment>
<evidence type="ECO:0000313" key="2">
    <source>
        <dbReference type="Proteomes" id="UP000485058"/>
    </source>
</evidence>
<accession>A0A699ZYY2</accession>
<dbReference type="EMBL" id="BLLF01002400">
    <property type="protein sequence ID" value="GFH23934.1"/>
    <property type="molecule type" value="Genomic_DNA"/>
</dbReference>
<keyword evidence="2" id="KW-1185">Reference proteome</keyword>
<organism evidence="1 2">
    <name type="scientific">Haematococcus lacustris</name>
    <name type="common">Green alga</name>
    <name type="synonym">Haematococcus pluvialis</name>
    <dbReference type="NCBI Taxonomy" id="44745"/>
    <lineage>
        <taxon>Eukaryota</taxon>
        <taxon>Viridiplantae</taxon>
        <taxon>Chlorophyta</taxon>
        <taxon>core chlorophytes</taxon>
        <taxon>Chlorophyceae</taxon>
        <taxon>CS clade</taxon>
        <taxon>Chlamydomonadales</taxon>
        <taxon>Haematococcaceae</taxon>
        <taxon>Haematococcus</taxon>
    </lineage>
</organism>
<dbReference type="Proteomes" id="UP000485058">
    <property type="component" value="Unassembled WGS sequence"/>
</dbReference>
<name>A0A699ZYY2_HAELA</name>
<proteinExistence type="predicted"/>
<dbReference type="AlphaFoldDB" id="A0A699ZYY2"/>
<reference evidence="1 2" key="1">
    <citation type="submission" date="2020-02" db="EMBL/GenBank/DDBJ databases">
        <title>Draft genome sequence of Haematococcus lacustris strain NIES-144.</title>
        <authorList>
            <person name="Morimoto D."/>
            <person name="Nakagawa S."/>
            <person name="Yoshida T."/>
            <person name="Sawayama S."/>
        </authorList>
    </citation>
    <scope>NUCLEOTIDE SEQUENCE [LARGE SCALE GENOMIC DNA]</scope>
    <source>
        <strain evidence="1 2">NIES-144</strain>
    </source>
</reference>
<protein>
    <submittedName>
        <fullName evidence="1">Uncharacterized protein</fullName>
    </submittedName>
</protein>
<sequence length="102" mass="11534">MSCDLGAQYLEQQGLSSPEPAVEASLAVLLSLKQSRHTDGIMAVDQFPVNYYTISEVEQWFPDDFKAAFELSSGQVLDSSEEVAWRFTRLESWHSEPLLIHQ</sequence>
<evidence type="ECO:0000313" key="1">
    <source>
        <dbReference type="EMBL" id="GFH23934.1"/>
    </source>
</evidence>
<gene>
    <name evidence="1" type="ORF">HaLaN_21634</name>
</gene>